<dbReference type="EMBL" id="CM002926">
    <property type="protein sequence ID" value="KGN51439.1"/>
    <property type="molecule type" value="Genomic_DNA"/>
</dbReference>
<evidence type="ECO:0000313" key="1">
    <source>
        <dbReference type="EMBL" id="KGN51439.1"/>
    </source>
</evidence>
<evidence type="ECO:0000313" key="2">
    <source>
        <dbReference type="Proteomes" id="UP000029981"/>
    </source>
</evidence>
<reference evidence="1 2" key="3">
    <citation type="journal article" date="2010" name="BMC Genomics">
        <title>Transcriptome sequencing and comparative analysis of cucumber flowers with different sex types.</title>
        <authorList>
            <person name="Guo S."/>
            <person name="Zheng Y."/>
            <person name="Joung J.G."/>
            <person name="Liu S."/>
            <person name="Zhang Z."/>
            <person name="Crasta O.R."/>
            <person name="Sobral B.W."/>
            <person name="Xu Y."/>
            <person name="Huang S."/>
            <person name="Fei Z."/>
        </authorList>
    </citation>
    <scope>NUCLEOTIDE SEQUENCE [LARGE SCALE GENOMIC DNA]</scope>
    <source>
        <strain evidence="2">cv. 9930</strain>
    </source>
</reference>
<dbReference type="AlphaFoldDB" id="A0A0A0KRC9"/>
<accession>A0A0A0KRC9</accession>
<proteinExistence type="predicted"/>
<dbReference type="Gramene" id="KGN51439">
    <property type="protein sequence ID" value="KGN51439"/>
    <property type="gene ID" value="Csa_5G546580"/>
</dbReference>
<reference evidence="1 2" key="4">
    <citation type="journal article" date="2011" name="BMC Genomics">
        <title>RNA-Seq improves annotation of protein-coding genes in the cucumber genome.</title>
        <authorList>
            <person name="Li Z."/>
            <person name="Zhang Z."/>
            <person name="Yan P."/>
            <person name="Huang S."/>
            <person name="Fei Z."/>
            <person name="Lin K."/>
        </authorList>
    </citation>
    <scope>NUCLEOTIDE SEQUENCE [LARGE SCALE GENOMIC DNA]</scope>
    <source>
        <strain evidence="2">cv. 9930</strain>
    </source>
</reference>
<dbReference type="Proteomes" id="UP000029981">
    <property type="component" value="Chromosome 5"/>
</dbReference>
<sequence>MEPQLQSSLENKVQSDKEYCKFDRLSFHTVRRHKEWSNLSLRNILCAFQSCHYENFCNILCTFFFFFGPFMLNNGDLLNDKCEKTGPKAQFNMRCVRCKEFETRRN</sequence>
<organism evidence="1 2">
    <name type="scientific">Cucumis sativus</name>
    <name type="common">Cucumber</name>
    <dbReference type="NCBI Taxonomy" id="3659"/>
    <lineage>
        <taxon>Eukaryota</taxon>
        <taxon>Viridiplantae</taxon>
        <taxon>Streptophyta</taxon>
        <taxon>Embryophyta</taxon>
        <taxon>Tracheophyta</taxon>
        <taxon>Spermatophyta</taxon>
        <taxon>Magnoliopsida</taxon>
        <taxon>eudicotyledons</taxon>
        <taxon>Gunneridae</taxon>
        <taxon>Pentapetalae</taxon>
        <taxon>rosids</taxon>
        <taxon>fabids</taxon>
        <taxon>Cucurbitales</taxon>
        <taxon>Cucurbitaceae</taxon>
        <taxon>Benincaseae</taxon>
        <taxon>Cucumis</taxon>
    </lineage>
</organism>
<reference evidence="1 2" key="2">
    <citation type="journal article" date="2009" name="PLoS ONE">
        <title>An integrated genetic and cytogenetic map of the cucumber genome.</title>
        <authorList>
            <person name="Ren Y."/>
            <person name="Zhang Z."/>
            <person name="Liu J."/>
            <person name="Staub J.E."/>
            <person name="Han Y."/>
            <person name="Cheng Z."/>
            <person name="Li X."/>
            <person name="Lu J."/>
            <person name="Miao H."/>
            <person name="Kang H."/>
            <person name="Xie B."/>
            <person name="Gu X."/>
            <person name="Wang X."/>
            <person name="Du Y."/>
            <person name="Jin W."/>
            <person name="Huang S."/>
        </authorList>
    </citation>
    <scope>NUCLEOTIDE SEQUENCE [LARGE SCALE GENOMIC DNA]</scope>
    <source>
        <strain evidence="2">cv. 9930</strain>
    </source>
</reference>
<protein>
    <submittedName>
        <fullName evidence="1">Uncharacterized protein</fullName>
    </submittedName>
</protein>
<name>A0A0A0KRC9_CUCSA</name>
<keyword evidence="2" id="KW-1185">Reference proteome</keyword>
<gene>
    <name evidence="1" type="ORF">Csa_5G546580</name>
</gene>
<reference evidence="1 2" key="1">
    <citation type="journal article" date="2009" name="Nat. Genet.">
        <title>The genome of the cucumber, Cucumis sativus L.</title>
        <authorList>
            <person name="Huang S."/>
            <person name="Li R."/>
            <person name="Zhang Z."/>
            <person name="Li L."/>
            <person name="Gu X."/>
            <person name="Fan W."/>
            <person name="Lucas W.J."/>
            <person name="Wang X."/>
            <person name="Xie B."/>
            <person name="Ni P."/>
            <person name="Ren Y."/>
            <person name="Zhu H."/>
            <person name="Li J."/>
            <person name="Lin K."/>
            <person name="Jin W."/>
            <person name="Fei Z."/>
            <person name="Li G."/>
            <person name="Staub J."/>
            <person name="Kilian A."/>
            <person name="van der Vossen E.A."/>
            <person name="Wu Y."/>
            <person name="Guo J."/>
            <person name="He J."/>
            <person name="Jia Z."/>
            <person name="Ren Y."/>
            <person name="Tian G."/>
            <person name="Lu Y."/>
            <person name="Ruan J."/>
            <person name="Qian W."/>
            <person name="Wang M."/>
            <person name="Huang Q."/>
            <person name="Li B."/>
            <person name="Xuan Z."/>
            <person name="Cao J."/>
            <person name="Asan"/>
            <person name="Wu Z."/>
            <person name="Zhang J."/>
            <person name="Cai Q."/>
            <person name="Bai Y."/>
            <person name="Zhao B."/>
            <person name="Han Y."/>
            <person name="Li Y."/>
            <person name="Li X."/>
            <person name="Wang S."/>
            <person name="Shi Q."/>
            <person name="Liu S."/>
            <person name="Cho W.K."/>
            <person name="Kim J.Y."/>
            <person name="Xu Y."/>
            <person name="Heller-Uszynska K."/>
            <person name="Miao H."/>
            <person name="Cheng Z."/>
            <person name="Zhang S."/>
            <person name="Wu J."/>
            <person name="Yang Y."/>
            <person name="Kang H."/>
            <person name="Li M."/>
            <person name="Liang H."/>
            <person name="Ren X."/>
            <person name="Shi Z."/>
            <person name="Wen M."/>
            <person name="Jian M."/>
            <person name="Yang H."/>
            <person name="Zhang G."/>
            <person name="Yang Z."/>
            <person name="Chen R."/>
            <person name="Liu S."/>
            <person name="Li J."/>
            <person name="Ma L."/>
            <person name="Liu H."/>
            <person name="Zhou Y."/>
            <person name="Zhao J."/>
            <person name="Fang X."/>
            <person name="Li G."/>
            <person name="Fang L."/>
            <person name="Li Y."/>
            <person name="Liu D."/>
            <person name="Zheng H."/>
            <person name="Zhang Y."/>
            <person name="Qin N."/>
            <person name="Li Z."/>
            <person name="Yang G."/>
            <person name="Yang S."/>
            <person name="Bolund L."/>
            <person name="Kristiansen K."/>
            <person name="Zheng H."/>
            <person name="Li S."/>
            <person name="Zhang X."/>
            <person name="Yang H."/>
            <person name="Wang J."/>
            <person name="Sun R."/>
            <person name="Zhang B."/>
            <person name="Jiang S."/>
            <person name="Wang J."/>
            <person name="Du Y."/>
            <person name="Li S."/>
        </authorList>
    </citation>
    <scope>NUCLEOTIDE SEQUENCE [LARGE SCALE GENOMIC DNA]</scope>
    <source>
        <strain evidence="2">cv. 9930</strain>
    </source>
</reference>